<dbReference type="GO" id="GO:0015171">
    <property type="term" value="F:amino acid transmembrane transporter activity"/>
    <property type="evidence" value="ECO:0007669"/>
    <property type="project" value="TreeGrafter"/>
</dbReference>
<feature type="compositionally biased region" description="Basic and acidic residues" evidence="7">
    <location>
        <begin position="1"/>
        <end position="20"/>
    </location>
</feature>
<dbReference type="PIRSF" id="PIRSF006060">
    <property type="entry name" value="AA_transporter"/>
    <property type="match status" value="1"/>
</dbReference>
<comment type="subcellular location">
    <subcellularLocation>
        <location evidence="1">Membrane</location>
        <topology evidence="1">Multi-pass membrane protein</topology>
    </subcellularLocation>
</comment>
<evidence type="ECO:0000259" key="9">
    <source>
        <dbReference type="Pfam" id="PF00324"/>
    </source>
</evidence>
<evidence type="ECO:0000256" key="6">
    <source>
        <dbReference type="ARBA" id="ARBA00023136"/>
    </source>
</evidence>
<feature type="transmembrane region" description="Helical" evidence="8">
    <location>
        <begin position="378"/>
        <end position="398"/>
    </location>
</feature>
<organism evidence="10 11">
    <name type="scientific">Apiospora kogelbergensis</name>
    <dbReference type="NCBI Taxonomy" id="1337665"/>
    <lineage>
        <taxon>Eukaryota</taxon>
        <taxon>Fungi</taxon>
        <taxon>Dikarya</taxon>
        <taxon>Ascomycota</taxon>
        <taxon>Pezizomycotina</taxon>
        <taxon>Sordariomycetes</taxon>
        <taxon>Xylariomycetidae</taxon>
        <taxon>Amphisphaeriales</taxon>
        <taxon>Apiosporaceae</taxon>
        <taxon>Apiospora</taxon>
    </lineage>
</organism>
<feature type="transmembrane region" description="Helical" evidence="8">
    <location>
        <begin position="404"/>
        <end position="432"/>
    </location>
</feature>
<feature type="transmembrane region" description="Helical" evidence="8">
    <location>
        <begin position="120"/>
        <end position="145"/>
    </location>
</feature>
<feature type="transmembrane region" description="Helical" evidence="8">
    <location>
        <begin position="453"/>
        <end position="472"/>
    </location>
</feature>
<sequence>MAPSSHKSESKEASGSRNSDDVATGHVVENSDGLARRLNNRQIQLIAIGGSIGTALFVSIGQGLYKGGPASLFLAYLLYSCILGLVNNCMAEMACYMPVSGGFIRMAGKWVDEAFGFMAGWNFFLYEALLIPFEITALNIVLSFWRDDIPAAAVCCVCILLYACLNMVAVRAYGEAEFWLSGGKFILCVMLFCFTLVTMCGGNPKHDAYGFRHWSDPGPFREYRTTGDLGRFEGFLAALWSAAFTIVGPEYISMVSAEAKRPSIYIKTAFKTVYYRFGLFFIMGALCVGIVVPYNAKALQELYDGSGEGGGTAAASPYVIAMNNLGIGILPDVTNALMLTSIFSAGNTYTYAATRSLFGLALEGRAPRFLRKTLKNGVPIWCFAITMLFPVLSFLSLGSGSGKVLTWLVTLITAGGIINFIVMCITYIFFYRACVAQNIDRSSFPYTGWFQPYSAYIALAFELCVVFCYGYSSFSPWSTLDFFINYTMVMLAPLMFLFWKLLKGTKFIKPLEADIVWDRPIIDAYEDSFTHAPVGFWTEIMQMVGLRQKLREPSKV</sequence>
<feature type="domain" description="Amino acid permease/ SLC12A" evidence="9">
    <location>
        <begin position="43"/>
        <end position="505"/>
    </location>
</feature>
<feature type="transmembrane region" description="Helical" evidence="8">
    <location>
        <begin position="151"/>
        <end position="173"/>
    </location>
</feature>
<keyword evidence="2" id="KW-0813">Transport</keyword>
<evidence type="ECO:0000256" key="5">
    <source>
        <dbReference type="ARBA" id="ARBA00022989"/>
    </source>
</evidence>
<dbReference type="InterPro" id="IPR004841">
    <property type="entry name" value="AA-permease/SLC12A_dom"/>
</dbReference>
<feature type="transmembrane region" description="Helical" evidence="8">
    <location>
        <begin position="185"/>
        <end position="204"/>
    </location>
</feature>
<evidence type="ECO:0000256" key="3">
    <source>
        <dbReference type="ARBA" id="ARBA00022692"/>
    </source>
</evidence>
<keyword evidence="11" id="KW-1185">Reference proteome</keyword>
<comment type="caution">
    <text evidence="10">The sequence shown here is derived from an EMBL/GenBank/DDBJ whole genome shotgun (WGS) entry which is preliminary data.</text>
</comment>
<evidence type="ECO:0000256" key="1">
    <source>
        <dbReference type="ARBA" id="ARBA00004141"/>
    </source>
</evidence>
<evidence type="ECO:0000256" key="4">
    <source>
        <dbReference type="ARBA" id="ARBA00022970"/>
    </source>
</evidence>
<proteinExistence type="predicted"/>
<dbReference type="FunFam" id="1.20.1740.10:FF:000006">
    <property type="entry name" value="General amino acid permease"/>
    <property type="match status" value="1"/>
</dbReference>
<evidence type="ECO:0000256" key="8">
    <source>
        <dbReference type="SAM" id="Phobius"/>
    </source>
</evidence>
<evidence type="ECO:0000313" key="11">
    <source>
        <dbReference type="Proteomes" id="UP001392437"/>
    </source>
</evidence>
<keyword evidence="5 8" id="KW-1133">Transmembrane helix</keyword>
<gene>
    <name evidence="10" type="ORF">PG999_003355</name>
</gene>
<keyword evidence="3 8" id="KW-0812">Transmembrane</keyword>
<feature type="transmembrane region" description="Helical" evidence="8">
    <location>
        <begin position="484"/>
        <end position="502"/>
    </location>
</feature>
<dbReference type="Gene3D" id="1.20.1740.10">
    <property type="entry name" value="Amino acid/polyamine transporter I"/>
    <property type="match status" value="1"/>
</dbReference>
<dbReference type="AlphaFoldDB" id="A0AAW0R3F5"/>
<dbReference type="Pfam" id="PF00324">
    <property type="entry name" value="AA_permease"/>
    <property type="match status" value="1"/>
</dbReference>
<evidence type="ECO:0000256" key="7">
    <source>
        <dbReference type="SAM" id="MobiDB-lite"/>
    </source>
</evidence>
<name>A0AAW0R3F5_9PEZI</name>
<feature type="region of interest" description="Disordered" evidence="7">
    <location>
        <begin position="1"/>
        <end position="24"/>
    </location>
</feature>
<feature type="transmembrane region" description="Helical" evidence="8">
    <location>
        <begin position="234"/>
        <end position="252"/>
    </location>
</feature>
<reference evidence="10 11" key="1">
    <citation type="submission" date="2023-01" db="EMBL/GenBank/DDBJ databases">
        <title>Analysis of 21 Apiospora genomes using comparative genomics revels a genus with tremendous synthesis potential of carbohydrate active enzymes and secondary metabolites.</title>
        <authorList>
            <person name="Sorensen T."/>
        </authorList>
    </citation>
    <scope>NUCLEOTIDE SEQUENCE [LARGE SCALE GENOMIC DNA]</scope>
    <source>
        <strain evidence="10 11">CBS 117206</strain>
    </source>
</reference>
<protein>
    <submittedName>
        <fullName evidence="10">Arginine permease</fullName>
    </submittedName>
</protein>
<dbReference type="Proteomes" id="UP001392437">
    <property type="component" value="Unassembled WGS sequence"/>
</dbReference>
<evidence type="ECO:0000313" key="10">
    <source>
        <dbReference type="EMBL" id="KAK8123437.1"/>
    </source>
</evidence>
<accession>A0AAW0R3F5</accession>
<evidence type="ECO:0000256" key="2">
    <source>
        <dbReference type="ARBA" id="ARBA00022448"/>
    </source>
</evidence>
<dbReference type="PANTHER" id="PTHR43341">
    <property type="entry name" value="AMINO ACID PERMEASE"/>
    <property type="match status" value="1"/>
</dbReference>
<feature type="transmembrane region" description="Helical" evidence="8">
    <location>
        <begin position="273"/>
        <end position="294"/>
    </location>
</feature>
<dbReference type="InterPro" id="IPR050524">
    <property type="entry name" value="APC_YAT"/>
</dbReference>
<dbReference type="PANTHER" id="PTHR43341:SF6">
    <property type="entry name" value="AMINO ACID TRANSPORTER (EUROFUNG)"/>
    <property type="match status" value="1"/>
</dbReference>
<dbReference type="EMBL" id="JAQQWP010000003">
    <property type="protein sequence ID" value="KAK8123437.1"/>
    <property type="molecule type" value="Genomic_DNA"/>
</dbReference>
<feature type="transmembrane region" description="Helical" evidence="8">
    <location>
        <begin position="45"/>
        <end position="65"/>
    </location>
</feature>
<keyword evidence="4" id="KW-0029">Amino-acid transport</keyword>
<dbReference type="GO" id="GO:0016020">
    <property type="term" value="C:membrane"/>
    <property type="evidence" value="ECO:0007669"/>
    <property type="project" value="UniProtKB-SubCell"/>
</dbReference>
<keyword evidence="6 8" id="KW-0472">Membrane</keyword>